<sequence length="123" mass="14154">MEFDSEETTYKFYDEYAGKMGFGIRKKVVVKNKRTGEVMSRIFVCSKEGFQSNNKRDSLTKHPRVETRTGCDARMSIKLNKCGNKFIVNHFEEVHNHDLVTQDCAQILPPSVKSPPPKPLNWS</sequence>
<dbReference type="PANTHER" id="PTHR46328">
    <property type="entry name" value="FAR-RED IMPAIRED RESPONSIVE (FAR1) FAMILY PROTEIN-RELATED"/>
    <property type="match status" value="1"/>
</dbReference>
<evidence type="ECO:0000313" key="4">
    <source>
        <dbReference type="Proteomes" id="UP001168877"/>
    </source>
</evidence>
<reference evidence="2" key="1">
    <citation type="journal article" date="2022" name="Plant J.">
        <title>Strategies of tolerance reflected in two North American maple genomes.</title>
        <authorList>
            <person name="McEvoy S.L."/>
            <person name="Sezen U.U."/>
            <person name="Trouern-Trend A."/>
            <person name="McMahon S.M."/>
            <person name="Schaberg P.G."/>
            <person name="Yang J."/>
            <person name="Wegrzyn J.L."/>
            <person name="Swenson N.G."/>
        </authorList>
    </citation>
    <scope>NUCLEOTIDE SEQUENCE</scope>
    <source>
        <strain evidence="2">NS2018</strain>
    </source>
</reference>
<name>A0AA39VQ37_ACESA</name>
<organism evidence="2 4">
    <name type="scientific">Acer saccharum</name>
    <name type="common">Sugar maple</name>
    <dbReference type="NCBI Taxonomy" id="4024"/>
    <lineage>
        <taxon>Eukaryota</taxon>
        <taxon>Viridiplantae</taxon>
        <taxon>Streptophyta</taxon>
        <taxon>Embryophyta</taxon>
        <taxon>Tracheophyta</taxon>
        <taxon>Spermatophyta</taxon>
        <taxon>Magnoliopsida</taxon>
        <taxon>eudicotyledons</taxon>
        <taxon>Gunneridae</taxon>
        <taxon>Pentapetalae</taxon>
        <taxon>rosids</taxon>
        <taxon>malvids</taxon>
        <taxon>Sapindales</taxon>
        <taxon>Sapindaceae</taxon>
        <taxon>Hippocastanoideae</taxon>
        <taxon>Acereae</taxon>
        <taxon>Acer</taxon>
    </lineage>
</organism>
<proteinExistence type="predicted"/>
<dbReference type="EMBL" id="JAUESC010000380">
    <property type="protein sequence ID" value="KAK0593028.1"/>
    <property type="molecule type" value="Genomic_DNA"/>
</dbReference>
<evidence type="ECO:0000313" key="3">
    <source>
        <dbReference type="EMBL" id="KAK0593028.1"/>
    </source>
</evidence>
<reference evidence="2" key="2">
    <citation type="submission" date="2023-06" db="EMBL/GenBank/DDBJ databases">
        <authorList>
            <person name="Swenson N.G."/>
            <person name="Wegrzyn J.L."/>
            <person name="Mcevoy S.L."/>
        </authorList>
    </citation>
    <scope>NUCLEOTIDE SEQUENCE</scope>
    <source>
        <strain evidence="2">NS2018</strain>
        <tissue evidence="2">Leaf</tissue>
    </source>
</reference>
<keyword evidence="4" id="KW-1185">Reference proteome</keyword>
<evidence type="ECO:0000313" key="2">
    <source>
        <dbReference type="EMBL" id="KAK0586363.1"/>
    </source>
</evidence>
<dbReference type="InterPro" id="IPR004330">
    <property type="entry name" value="FAR1_DNA_bnd_dom"/>
</dbReference>
<dbReference type="EMBL" id="JAUESC010000382">
    <property type="protein sequence ID" value="KAK0586363.1"/>
    <property type="molecule type" value="Genomic_DNA"/>
</dbReference>
<gene>
    <name evidence="2" type="ORF">LWI29_005692</name>
    <name evidence="3" type="ORF">LWI29_029489</name>
</gene>
<feature type="domain" description="FAR1" evidence="1">
    <location>
        <begin position="11"/>
        <end position="100"/>
    </location>
</feature>
<protein>
    <recommendedName>
        <fullName evidence="1">FAR1 domain-containing protein</fullName>
    </recommendedName>
</protein>
<evidence type="ECO:0000259" key="1">
    <source>
        <dbReference type="Pfam" id="PF03101"/>
    </source>
</evidence>
<dbReference type="PANTHER" id="PTHR46328:SF34">
    <property type="entry name" value="PROTEIN FAR1-RELATED SEQUENCE 5-LIKE"/>
    <property type="match status" value="1"/>
</dbReference>
<dbReference type="Proteomes" id="UP001168877">
    <property type="component" value="Unassembled WGS sequence"/>
</dbReference>
<comment type="caution">
    <text evidence="2">The sequence shown here is derived from an EMBL/GenBank/DDBJ whole genome shotgun (WGS) entry which is preliminary data.</text>
</comment>
<accession>A0AA39VQ37</accession>
<dbReference type="Pfam" id="PF03101">
    <property type="entry name" value="FAR1"/>
    <property type="match status" value="1"/>
</dbReference>
<dbReference type="AlphaFoldDB" id="A0AA39VQ37"/>